<evidence type="ECO:0000259" key="1">
    <source>
        <dbReference type="Pfam" id="PF04991"/>
    </source>
</evidence>
<sequence length="273" mass="32056">MANYDIKILHKRILKVLELVDKTCQTHGLTYYIWAGTMIGAVRHHGFIPWDDDIDIAMPREDYDRLIAHCREWLPEPLEMICAEDDSSYPLPFAKIQDASTTLIERKHMDYVGGIYIDVFPIDGVPNGWCRRMLHFARYEYYKRVLYLLFRDPYKHGHGPNSWVPLLCRKLYTLGGVQAKIRQLLRQYPFASCNLVADYDDGSKGTMRKEVLGKPTDYDFEDATVKGVEDYDHYLSNKYGDYMTIPPKEQQRQHLFYYLDFEHPYATFKGLGK</sequence>
<dbReference type="InterPro" id="IPR007074">
    <property type="entry name" value="LicD/FKTN/FKRP_NTP_transf"/>
</dbReference>
<dbReference type="AlphaFoldDB" id="A0A7K0KC74"/>
<protein>
    <submittedName>
        <fullName evidence="2">LicD family protein</fullName>
    </submittedName>
</protein>
<dbReference type="RefSeq" id="WP_154533092.1">
    <property type="nucleotide sequence ID" value="NZ_VUNG01000003.1"/>
</dbReference>
<accession>A0A7K0KC74</accession>
<keyword evidence="3" id="KW-1185">Reference proteome</keyword>
<dbReference type="PANTHER" id="PTHR43404:SF2">
    <property type="entry name" value="LIPOPOLYSACCHARIDE CHOLINEPHOSPHOTRANSFERASE LICD"/>
    <property type="match status" value="1"/>
</dbReference>
<reference evidence="2 3" key="1">
    <citation type="submission" date="2019-08" db="EMBL/GenBank/DDBJ databases">
        <title>In-depth cultivation of the pig gut microbiome towards novel bacterial diversity and tailored functional studies.</title>
        <authorList>
            <person name="Wylensek D."/>
            <person name="Hitch T.C.A."/>
            <person name="Clavel T."/>
        </authorList>
    </citation>
    <scope>NUCLEOTIDE SEQUENCE [LARGE SCALE GENOMIC DNA]</scope>
    <source>
        <strain evidence="2 3">LKV-178-WT-2A</strain>
    </source>
</reference>
<gene>
    <name evidence="2" type="ORF">FYJ73_02280</name>
</gene>
<dbReference type="PANTHER" id="PTHR43404">
    <property type="entry name" value="LIPOPOLYSACCHARIDE CHOLINEPHOSPHOTRANSFERASE LICD"/>
    <property type="match status" value="1"/>
</dbReference>
<organism evidence="2 3">
    <name type="scientific">Hallella mizrahii</name>
    <dbReference type="NCBI Taxonomy" id="2606637"/>
    <lineage>
        <taxon>Bacteria</taxon>
        <taxon>Pseudomonadati</taxon>
        <taxon>Bacteroidota</taxon>
        <taxon>Bacteroidia</taxon>
        <taxon>Bacteroidales</taxon>
        <taxon>Prevotellaceae</taxon>
        <taxon>Hallella</taxon>
    </lineage>
</organism>
<name>A0A7K0KC74_9BACT</name>
<feature type="domain" description="LicD/FKTN/FKRP nucleotidyltransferase" evidence="1">
    <location>
        <begin position="24"/>
        <end position="240"/>
    </location>
</feature>
<dbReference type="Proteomes" id="UP000438914">
    <property type="component" value="Unassembled WGS sequence"/>
</dbReference>
<dbReference type="EMBL" id="VUNG01000003">
    <property type="protein sequence ID" value="MST83522.1"/>
    <property type="molecule type" value="Genomic_DNA"/>
</dbReference>
<dbReference type="Pfam" id="PF04991">
    <property type="entry name" value="LicD"/>
    <property type="match status" value="1"/>
</dbReference>
<evidence type="ECO:0000313" key="3">
    <source>
        <dbReference type="Proteomes" id="UP000438914"/>
    </source>
</evidence>
<proteinExistence type="predicted"/>
<dbReference type="InterPro" id="IPR052942">
    <property type="entry name" value="LPS_cholinephosphotransferase"/>
</dbReference>
<comment type="caution">
    <text evidence="2">The sequence shown here is derived from an EMBL/GenBank/DDBJ whole genome shotgun (WGS) entry which is preliminary data.</text>
</comment>
<evidence type="ECO:0000313" key="2">
    <source>
        <dbReference type="EMBL" id="MST83522.1"/>
    </source>
</evidence>
<dbReference type="GO" id="GO:0009100">
    <property type="term" value="P:glycoprotein metabolic process"/>
    <property type="evidence" value="ECO:0007669"/>
    <property type="project" value="UniProtKB-ARBA"/>
</dbReference>